<dbReference type="InterPro" id="IPR001509">
    <property type="entry name" value="Epimerase_deHydtase"/>
</dbReference>
<dbReference type="Pfam" id="PF01370">
    <property type="entry name" value="Epimerase"/>
    <property type="match status" value="1"/>
</dbReference>
<dbReference type="Proteomes" id="UP001430149">
    <property type="component" value="Unassembled WGS sequence"/>
</dbReference>
<dbReference type="Gene3D" id="3.40.50.720">
    <property type="entry name" value="NAD(P)-binding Rossmann-like Domain"/>
    <property type="match status" value="1"/>
</dbReference>
<dbReference type="EMBL" id="JADIKE010000019">
    <property type="protein sequence ID" value="MBM7123984.1"/>
    <property type="molecule type" value="Genomic_DNA"/>
</dbReference>
<organism evidence="2 3">
    <name type="scientific">Dyella flava</name>
    <dbReference type="NCBI Taxonomy" id="1920170"/>
    <lineage>
        <taxon>Bacteria</taxon>
        <taxon>Pseudomonadati</taxon>
        <taxon>Pseudomonadota</taxon>
        <taxon>Gammaproteobacteria</taxon>
        <taxon>Lysobacterales</taxon>
        <taxon>Rhodanobacteraceae</taxon>
        <taxon>Dyella</taxon>
    </lineage>
</organism>
<evidence type="ECO:0000313" key="3">
    <source>
        <dbReference type="Proteomes" id="UP001430149"/>
    </source>
</evidence>
<sequence length="329" mass="36196">MIVVIGGSGFVGTRLCRRFAQTGRDFVILDKNPSTAFPDRCVNVDVRDLETLRSAIPKGGIIINLAAEHRDDVRPLSLYEDVNVGGAVNICQVSAEKNVKKIVFTSTVACYGFAPPRTGEEGAIKPFNEYGKTKARAEEVYRSWYEGKDEGQKTLTIIRPTVIFGEGNRGNVYNLLRQIASGRFVMVGDGRNVKSMAYVENVVAFIEYALEFESGAYVYNYVDKPDFNMNDLVALARLKLNRSGGVGPRLPYVIGLAIGGLSDALARLVGKKFPISTIRVKKFCATTQFSSSVEASGFLPPTTLAAGFEKTISYEFLENNETEEVFFTE</sequence>
<feature type="domain" description="NAD-dependent epimerase/dehydratase" evidence="1">
    <location>
        <begin position="2"/>
        <end position="213"/>
    </location>
</feature>
<name>A0ABS2JYP3_9GAMM</name>
<evidence type="ECO:0000313" key="2">
    <source>
        <dbReference type="EMBL" id="MBM7123984.1"/>
    </source>
</evidence>
<gene>
    <name evidence="2" type="ORF">ISP19_01210</name>
</gene>
<dbReference type="InterPro" id="IPR036291">
    <property type="entry name" value="NAD(P)-bd_dom_sf"/>
</dbReference>
<dbReference type="PANTHER" id="PTHR43245">
    <property type="entry name" value="BIFUNCTIONAL POLYMYXIN RESISTANCE PROTEIN ARNA"/>
    <property type="match status" value="1"/>
</dbReference>
<dbReference type="SUPFAM" id="SSF51735">
    <property type="entry name" value="NAD(P)-binding Rossmann-fold domains"/>
    <property type="match status" value="1"/>
</dbReference>
<proteinExistence type="predicted"/>
<dbReference type="RefSeq" id="WP_204678762.1">
    <property type="nucleotide sequence ID" value="NZ_BSNR01000009.1"/>
</dbReference>
<keyword evidence="3" id="KW-1185">Reference proteome</keyword>
<comment type="caution">
    <text evidence="2">The sequence shown here is derived from an EMBL/GenBank/DDBJ whole genome shotgun (WGS) entry which is preliminary data.</text>
</comment>
<protein>
    <submittedName>
        <fullName evidence="2">NAD-dependent epimerase/dehydratase family protein</fullName>
    </submittedName>
</protein>
<evidence type="ECO:0000259" key="1">
    <source>
        <dbReference type="Pfam" id="PF01370"/>
    </source>
</evidence>
<accession>A0ABS2JYP3</accession>
<dbReference type="InterPro" id="IPR050177">
    <property type="entry name" value="Lipid_A_modif_metabolic_enz"/>
</dbReference>
<reference evidence="2" key="1">
    <citation type="submission" date="2020-10" db="EMBL/GenBank/DDBJ databases">
        <title>Phylogeny of dyella-like bacteria.</title>
        <authorList>
            <person name="Fu J."/>
        </authorList>
    </citation>
    <scope>NUCLEOTIDE SEQUENCE</scope>
    <source>
        <strain evidence="2">DHOC52</strain>
    </source>
</reference>